<dbReference type="AlphaFoldDB" id="A0A4Q9N729"/>
<accession>A0A4Q9N729</accession>
<sequence length="289" mass="32080">MPEVIDLVSGSESDADSSADSEVQFAGYHRDVNKSTQHATTLEEDGYVYAGFKALPQPKIPKSIVKRKKPEVISLLDSDDEEPQHKRQKTGFSGSPACTRTTSRQSTTRRHKAPGPHPKSQAELQRDLEREEEEDYVTTLAALDLDDDANWGNRLNLQKAYLEVNDEGDAHVELALSAAATAVDKKISERAFRRLAELPQDYFDLELSPERTYKTPHVYQQMPPPIFLAAPTFNIHKSSSITNVIGARRFQSITGHPSTGHLVANKTIHYAGGGWTLLPFGSVQQAGWE</sequence>
<protein>
    <submittedName>
        <fullName evidence="2">Uncharacterized protein</fullName>
    </submittedName>
</protein>
<evidence type="ECO:0000256" key="1">
    <source>
        <dbReference type="SAM" id="MobiDB-lite"/>
    </source>
</evidence>
<name>A0A4Q9N729_9APHY</name>
<dbReference type="Proteomes" id="UP000292957">
    <property type="component" value="Unassembled WGS sequence"/>
</dbReference>
<organism evidence="2">
    <name type="scientific">Dichomitus squalens</name>
    <dbReference type="NCBI Taxonomy" id="114155"/>
    <lineage>
        <taxon>Eukaryota</taxon>
        <taxon>Fungi</taxon>
        <taxon>Dikarya</taxon>
        <taxon>Basidiomycota</taxon>
        <taxon>Agaricomycotina</taxon>
        <taxon>Agaricomycetes</taxon>
        <taxon>Polyporales</taxon>
        <taxon>Polyporaceae</taxon>
        <taxon>Dichomitus</taxon>
    </lineage>
</organism>
<gene>
    <name evidence="2" type="ORF">BD311DRAFT_204724</name>
</gene>
<proteinExistence type="predicted"/>
<feature type="region of interest" description="Disordered" evidence="1">
    <location>
        <begin position="1"/>
        <end position="22"/>
    </location>
</feature>
<feature type="region of interest" description="Disordered" evidence="1">
    <location>
        <begin position="75"/>
        <end position="133"/>
    </location>
</feature>
<evidence type="ECO:0000313" key="2">
    <source>
        <dbReference type="EMBL" id="TBU35132.1"/>
    </source>
</evidence>
<dbReference type="EMBL" id="ML143387">
    <property type="protein sequence ID" value="TBU35132.1"/>
    <property type="molecule type" value="Genomic_DNA"/>
</dbReference>
<reference evidence="2" key="1">
    <citation type="submission" date="2019-01" db="EMBL/GenBank/DDBJ databases">
        <title>Draft genome sequences of three monokaryotic isolates of the white-rot basidiomycete fungus Dichomitus squalens.</title>
        <authorList>
            <consortium name="DOE Joint Genome Institute"/>
            <person name="Lopez S.C."/>
            <person name="Andreopoulos B."/>
            <person name="Pangilinan J."/>
            <person name="Lipzen A."/>
            <person name="Riley R."/>
            <person name="Ahrendt S."/>
            <person name="Ng V."/>
            <person name="Barry K."/>
            <person name="Daum C."/>
            <person name="Grigoriev I.V."/>
            <person name="Hilden K.S."/>
            <person name="Makela M.R."/>
            <person name="de Vries R.P."/>
        </authorList>
    </citation>
    <scope>NUCLEOTIDE SEQUENCE [LARGE SCALE GENOMIC DNA]</scope>
    <source>
        <strain evidence="2">OM18370.1</strain>
    </source>
</reference>